<organism evidence="2 3">
    <name type="scientific">Nesidiocoris tenuis</name>
    <dbReference type="NCBI Taxonomy" id="355587"/>
    <lineage>
        <taxon>Eukaryota</taxon>
        <taxon>Metazoa</taxon>
        <taxon>Ecdysozoa</taxon>
        <taxon>Arthropoda</taxon>
        <taxon>Hexapoda</taxon>
        <taxon>Insecta</taxon>
        <taxon>Pterygota</taxon>
        <taxon>Neoptera</taxon>
        <taxon>Paraneoptera</taxon>
        <taxon>Hemiptera</taxon>
        <taxon>Heteroptera</taxon>
        <taxon>Panheteroptera</taxon>
        <taxon>Cimicomorpha</taxon>
        <taxon>Miridae</taxon>
        <taxon>Dicyphina</taxon>
        <taxon>Nesidiocoris</taxon>
    </lineage>
</organism>
<sequence>MVRPVFTGRESGAGAEGGAAPDGRVHYGGGAPSGRSGNAARLPLHGGHRAVTFLPSAPHGSVAVALGASVSLGRAASDRRSFSLGPLRSPPRGSTSLRRLLEKSLPFVFIIIVSQ</sequence>
<evidence type="ECO:0000313" key="2">
    <source>
        <dbReference type="EMBL" id="BES92652.1"/>
    </source>
</evidence>
<protein>
    <submittedName>
        <fullName evidence="2">Uncharacterized protein</fullName>
    </submittedName>
</protein>
<reference evidence="2 3" key="1">
    <citation type="submission" date="2023-09" db="EMBL/GenBank/DDBJ databases">
        <title>Nesidiocoris tenuis whole genome shotgun sequence.</title>
        <authorList>
            <person name="Shibata T."/>
            <person name="Shimoda M."/>
            <person name="Kobayashi T."/>
            <person name="Uehara T."/>
        </authorList>
    </citation>
    <scope>NUCLEOTIDE SEQUENCE [LARGE SCALE GENOMIC DNA]</scope>
    <source>
        <strain evidence="2 3">Japan</strain>
    </source>
</reference>
<evidence type="ECO:0000256" key="1">
    <source>
        <dbReference type="SAM" id="MobiDB-lite"/>
    </source>
</evidence>
<gene>
    <name evidence="2" type="ORF">NTJ_05461</name>
</gene>
<evidence type="ECO:0000313" key="3">
    <source>
        <dbReference type="Proteomes" id="UP001307889"/>
    </source>
</evidence>
<accession>A0ABN7AK70</accession>
<dbReference type="EMBL" id="AP028911">
    <property type="protein sequence ID" value="BES92652.1"/>
    <property type="molecule type" value="Genomic_DNA"/>
</dbReference>
<proteinExistence type="predicted"/>
<dbReference type="Proteomes" id="UP001307889">
    <property type="component" value="Chromosome 3"/>
</dbReference>
<keyword evidence="3" id="KW-1185">Reference proteome</keyword>
<name>A0ABN7AK70_9HEMI</name>
<feature type="region of interest" description="Disordered" evidence="1">
    <location>
        <begin position="1"/>
        <end position="43"/>
    </location>
</feature>